<dbReference type="Gene3D" id="3.40.50.1820">
    <property type="entry name" value="alpha/beta hydrolase"/>
    <property type="match status" value="1"/>
</dbReference>
<keyword evidence="3" id="KW-0378">Hydrolase</keyword>
<evidence type="ECO:0000259" key="2">
    <source>
        <dbReference type="Pfam" id="PF12146"/>
    </source>
</evidence>
<feature type="signal peptide" evidence="1">
    <location>
        <begin position="1"/>
        <end position="21"/>
    </location>
</feature>
<dbReference type="EMBL" id="IACT01006860">
    <property type="protein sequence ID" value="LAC25982.1"/>
    <property type="molecule type" value="mRNA"/>
</dbReference>
<dbReference type="PANTHER" id="PTHR12277">
    <property type="entry name" value="ALPHA/BETA HYDROLASE DOMAIN-CONTAINING PROTEIN"/>
    <property type="match status" value="1"/>
</dbReference>
<dbReference type="InterPro" id="IPR029058">
    <property type="entry name" value="AB_hydrolase_fold"/>
</dbReference>
<reference evidence="3" key="1">
    <citation type="submission" date="2017-11" db="EMBL/GenBank/DDBJ databases">
        <title>The sensing device of the deep-sea amphipod.</title>
        <authorList>
            <person name="Kobayashi H."/>
            <person name="Nagahama T."/>
            <person name="Arai W."/>
            <person name="Sasagawa Y."/>
            <person name="Umeda M."/>
            <person name="Hayashi T."/>
            <person name="Nikaido I."/>
            <person name="Watanabe H."/>
            <person name="Oguri K."/>
            <person name="Kitazato H."/>
            <person name="Fujioka K."/>
            <person name="Kido Y."/>
            <person name="Takami H."/>
        </authorList>
    </citation>
    <scope>NUCLEOTIDE SEQUENCE</scope>
    <source>
        <tissue evidence="3">Whole body</tissue>
    </source>
</reference>
<name>A0A6A7G6Z1_9CRUS</name>
<keyword evidence="1" id="KW-0732">Signal</keyword>
<dbReference type="SUPFAM" id="SSF53474">
    <property type="entry name" value="alpha/beta-Hydrolases"/>
    <property type="match status" value="1"/>
</dbReference>
<sequence>MCNILCCFGCLSLFGCKNAICRKLVFFPPPVAYDVGVIESNWSYSPGGDPFHQRHDDDDPAGVGGDLKDATELREFRKGGFSSSTDKEFMWVLDDDYQRLKPIESPNFVFDWIPVSKRKRIASFYIRIPKSKQTLLFSHGNATDLGCMREHLIDLAEQLQTSIFSYDYRGYGLSDGKASASNVYQDAECCFDHLITKYELLPKNIIVYGQSLGSAPSIRIAVKHRVGGVILHSPLLSGLRVIRDVPKTHWFDIFPNIDDILHVRSPVFIIHGMRDQEIPHEHGRALAAALSHPYEPWFVEGAGHNNIEILQREMYFHKVRAFIHFVRDSDSSSISPQRSKANR</sequence>
<dbReference type="Pfam" id="PF12146">
    <property type="entry name" value="Hydrolase_4"/>
    <property type="match status" value="1"/>
</dbReference>
<organism evidence="3">
    <name type="scientific">Hirondellea gigas</name>
    <dbReference type="NCBI Taxonomy" id="1518452"/>
    <lineage>
        <taxon>Eukaryota</taxon>
        <taxon>Metazoa</taxon>
        <taxon>Ecdysozoa</taxon>
        <taxon>Arthropoda</taxon>
        <taxon>Crustacea</taxon>
        <taxon>Multicrustacea</taxon>
        <taxon>Malacostraca</taxon>
        <taxon>Eumalacostraca</taxon>
        <taxon>Peracarida</taxon>
        <taxon>Amphipoda</taxon>
        <taxon>Amphilochidea</taxon>
        <taxon>Lysianassida</taxon>
        <taxon>Lysianassidira</taxon>
        <taxon>Lysianassoidea</taxon>
        <taxon>Lysianassidae</taxon>
        <taxon>Hirondellea</taxon>
    </lineage>
</organism>
<evidence type="ECO:0000313" key="3">
    <source>
        <dbReference type="EMBL" id="LAC25982.1"/>
    </source>
</evidence>
<evidence type="ECO:0000256" key="1">
    <source>
        <dbReference type="SAM" id="SignalP"/>
    </source>
</evidence>
<dbReference type="AlphaFoldDB" id="A0A6A7G6Z1"/>
<protein>
    <submittedName>
        <fullName evidence="3">Alpha/beta hydrolase domain-containing protein 17B</fullName>
    </submittedName>
</protein>
<dbReference type="InterPro" id="IPR022742">
    <property type="entry name" value="Hydrolase_4"/>
</dbReference>
<dbReference type="PANTHER" id="PTHR12277:SF81">
    <property type="entry name" value="PROTEIN ABHD13"/>
    <property type="match status" value="1"/>
</dbReference>
<feature type="chain" id="PRO_5025694054" evidence="1">
    <location>
        <begin position="22"/>
        <end position="343"/>
    </location>
</feature>
<feature type="domain" description="Serine aminopeptidase S33" evidence="2">
    <location>
        <begin position="130"/>
        <end position="237"/>
    </location>
</feature>
<proteinExistence type="evidence at transcript level"/>
<dbReference type="GO" id="GO:0016787">
    <property type="term" value="F:hydrolase activity"/>
    <property type="evidence" value="ECO:0007669"/>
    <property type="project" value="UniProtKB-KW"/>
</dbReference>
<accession>A0A6A7G6Z1</accession>